<keyword evidence="2" id="KW-1185">Reference proteome</keyword>
<dbReference type="EnsemblPlants" id="AET3Gv20079600.2">
    <property type="protein sequence ID" value="AET3Gv20079600.2"/>
    <property type="gene ID" value="AET3Gv20079600"/>
</dbReference>
<dbReference type="AlphaFoldDB" id="A0A453DTN0"/>
<evidence type="ECO:0000313" key="2">
    <source>
        <dbReference type="Proteomes" id="UP000015105"/>
    </source>
</evidence>
<accession>A0A453DTN0</accession>
<sequence>WIDLVDASLVSESHSTKIMRCINIALLCVQENAVDRPTMGDIMSMLSNENLILAEPKQPAYINVRVGNEETSTAPESYSINDVSISITSPR</sequence>
<proteinExistence type="predicted"/>
<protein>
    <recommendedName>
        <fullName evidence="3">S-locus receptor kinase C-terminal domain-containing protein</fullName>
    </recommendedName>
</protein>
<reference evidence="1" key="3">
    <citation type="journal article" date="2017" name="Nature">
        <title>Genome sequence of the progenitor of the wheat D genome Aegilops tauschii.</title>
        <authorList>
            <person name="Luo M.C."/>
            <person name="Gu Y.Q."/>
            <person name="Puiu D."/>
            <person name="Wang H."/>
            <person name="Twardziok S.O."/>
            <person name="Deal K.R."/>
            <person name="Huo N."/>
            <person name="Zhu T."/>
            <person name="Wang L."/>
            <person name="Wang Y."/>
            <person name="McGuire P.E."/>
            <person name="Liu S."/>
            <person name="Long H."/>
            <person name="Ramasamy R.K."/>
            <person name="Rodriguez J.C."/>
            <person name="Van S.L."/>
            <person name="Yuan L."/>
            <person name="Wang Z."/>
            <person name="Xia Z."/>
            <person name="Xiao L."/>
            <person name="Anderson O.D."/>
            <person name="Ouyang S."/>
            <person name="Liang Y."/>
            <person name="Zimin A.V."/>
            <person name="Pertea G."/>
            <person name="Qi P."/>
            <person name="Bennetzen J.L."/>
            <person name="Dai X."/>
            <person name="Dawson M.W."/>
            <person name="Muller H.G."/>
            <person name="Kugler K."/>
            <person name="Rivarola-Duarte L."/>
            <person name="Spannagl M."/>
            <person name="Mayer K.F.X."/>
            <person name="Lu F.H."/>
            <person name="Bevan M.W."/>
            <person name="Leroy P."/>
            <person name="Li P."/>
            <person name="You F.M."/>
            <person name="Sun Q."/>
            <person name="Liu Z."/>
            <person name="Lyons E."/>
            <person name="Wicker T."/>
            <person name="Salzberg S.L."/>
            <person name="Devos K.M."/>
            <person name="Dvorak J."/>
        </authorList>
    </citation>
    <scope>NUCLEOTIDE SEQUENCE [LARGE SCALE GENOMIC DNA]</scope>
    <source>
        <strain evidence="1">cv. AL8/78</strain>
    </source>
</reference>
<dbReference type="Gene3D" id="1.10.510.10">
    <property type="entry name" value="Transferase(Phosphotransferase) domain 1"/>
    <property type="match status" value="1"/>
</dbReference>
<name>A0A453DTN0_AEGTS</name>
<dbReference type="PANTHER" id="PTHR27006:SF601">
    <property type="entry name" value="PROTEIN KINASE DOMAIN-CONTAINING PROTEIN"/>
    <property type="match status" value="1"/>
</dbReference>
<dbReference type="Proteomes" id="UP000015105">
    <property type="component" value="Chromosome 3D"/>
</dbReference>
<dbReference type="InterPro" id="IPR011009">
    <property type="entry name" value="Kinase-like_dom_sf"/>
</dbReference>
<reference evidence="2" key="1">
    <citation type="journal article" date="2014" name="Science">
        <title>Ancient hybridizations among the ancestral genomes of bread wheat.</title>
        <authorList>
            <consortium name="International Wheat Genome Sequencing Consortium,"/>
            <person name="Marcussen T."/>
            <person name="Sandve S.R."/>
            <person name="Heier L."/>
            <person name="Spannagl M."/>
            <person name="Pfeifer M."/>
            <person name="Jakobsen K.S."/>
            <person name="Wulff B.B."/>
            <person name="Steuernagel B."/>
            <person name="Mayer K.F."/>
            <person name="Olsen O.A."/>
        </authorList>
    </citation>
    <scope>NUCLEOTIDE SEQUENCE [LARGE SCALE GENOMIC DNA]</scope>
    <source>
        <strain evidence="2">cv. AL8/78</strain>
    </source>
</reference>
<dbReference type="SUPFAM" id="SSF56112">
    <property type="entry name" value="Protein kinase-like (PK-like)"/>
    <property type="match status" value="1"/>
</dbReference>
<reference evidence="1" key="4">
    <citation type="submission" date="2019-03" db="UniProtKB">
        <authorList>
            <consortium name="EnsemblPlants"/>
        </authorList>
    </citation>
    <scope>IDENTIFICATION</scope>
</reference>
<dbReference type="PANTHER" id="PTHR27006">
    <property type="entry name" value="PROMASTIGOTE SURFACE ANTIGEN PROTEIN PSA"/>
    <property type="match status" value="1"/>
</dbReference>
<evidence type="ECO:0000313" key="1">
    <source>
        <dbReference type="EnsemblPlants" id="AET3Gv20079600.2"/>
    </source>
</evidence>
<evidence type="ECO:0008006" key="3">
    <source>
        <dbReference type="Google" id="ProtNLM"/>
    </source>
</evidence>
<organism evidence="1 2">
    <name type="scientific">Aegilops tauschii subsp. strangulata</name>
    <name type="common">Goatgrass</name>
    <dbReference type="NCBI Taxonomy" id="200361"/>
    <lineage>
        <taxon>Eukaryota</taxon>
        <taxon>Viridiplantae</taxon>
        <taxon>Streptophyta</taxon>
        <taxon>Embryophyta</taxon>
        <taxon>Tracheophyta</taxon>
        <taxon>Spermatophyta</taxon>
        <taxon>Magnoliopsida</taxon>
        <taxon>Liliopsida</taxon>
        <taxon>Poales</taxon>
        <taxon>Poaceae</taxon>
        <taxon>BOP clade</taxon>
        <taxon>Pooideae</taxon>
        <taxon>Triticodae</taxon>
        <taxon>Triticeae</taxon>
        <taxon>Triticinae</taxon>
        <taxon>Aegilops</taxon>
    </lineage>
</organism>
<reference evidence="1" key="5">
    <citation type="journal article" date="2021" name="G3 (Bethesda)">
        <title>Aegilops tauschii genome assembly Aet v5.0 features greater sequence contiguity and improved annotation.</title>
        <authorList>
            <person name="Wang L."/>
            <person name="Zhu T."/>
            <person name="Rodriguez J.C."/>
            <person name="Deal K.R."/>
            <person name="Dubcovsky J."/>
            <person name="McGuire P.E."/>
            <person name="Lux T."/>
            <person name="Spannagl M."/>
            <person name="Mayer K.F.X."/>
            <person name="Baldrich P."/>
            <person name="Meyers B.C."/>
            <person name="Huo N."/>
            <person name="Gu Y.Q."/>
            <person name="Zhou H."/>
            <person name="Devos K.M."/>
            <person name="Bennetzen J.L."/>
            <person name="Unver T."/>
            <person name="Budak H."/>
            <person name="Gulick P.J."/>
            <person name="Galiba G."/>
            <person name="Kalapos B."/>
            <person name="Nelson D.R."/>
            <person name="Li P."/>
            <person name="You F.M."/>
            <person name="Luo M.C."/>
            <person name="Dvorak J."/>
        </authorList>
    </citation>
    <scope>NUCLEOTIDE SEQUENCE [LARGE SCALE GENOMIC DNA]</scope>
    <source>
        <strain evidence="1">cv. AL8/78</strain>
    </source>
</reference>
<reference evidence="2" key="2">
    <citation type="journal article" date="2017" name="Nat. Plants">
        <title>The Aegilops tauschii genome reveals multiple impacts of transposons.</title>
        <authorList>
            <person name="Zhao G."/>
            <person name="Zou C."/>
            <person name="Li K."/>
            <person name="Wang K."/>
            <person name="Li T."/>
            <person name="Gao L."/>
            <person name="Zhang X."/>
            <person name="Wang H."/>
            <person name="Yang Z."/>
            <person name="Liu X."/>
            <person name="Jiang W."/>
            <person name="Mao L."/>
            <person name="Kong X."/>
            <person name="Jiao Y."/>
            <person name="Jia J."/>
        </authorList>
    </citation>
    <scope>NUCLEOTIDE SEQUENCE [LARGE SCALE GENOMIC DNA]</scope>
    <source>
        <strain evidence="2">cv. AL8/78</strain>
    </source>
</reference>
<dbReference type="Gramene" id="AET3Gv20079600.2">
    <property type="protein sequence ID" value="AET3Gv20079600.2"/>
    <property type="gene ID" value="AET3Gv20079600"/>
</dbReference>